<dbReference type="PANTHER" id="PTHR20858:SF17">
    <property type="entry name" value="HYDROXYMETHYLPYRIMIDINE_PHOSPHOMETHYLPYRIMIDINE KINASE THI20-RELATED"/>
    <property type="match status" value="1"/>
</dbReference>
<evidence type="ECO:0000256" key="1">
    <source>
        <dbReference type="SAM" id="MobiDB-lite"/>
    </source>
</evidence>
<keyword evidence="4" id="KW-1185">Reference proteome</keyword>
<feature type="compositionally biased region" description="Acidic residues" evidence="1">
    <location>
        <begin position="158"/>
        <end position="177"/>
    </location>
</feature>
<dbReference type="SUPFAM" id="SSF53613">
    <property type="entry name" value="Ribokinase-like"/>
    <property type="match status" value="1"/>
</dbReference>
<accession>A0A2R4BJC4</accession>
<sequence>MPIEIPDTPPAVLCLSAGDATAGGGLASDVLTLGSMGCHPLPVQTAALVRDTRGIDEVWPAEPELLVLQTRTVLEDIPVRAFKLGFCGSVENIAAIAEILSDYPEVPLVVEPALHAALLLGDAGDEIAVALAELILPQTTLLVADRRELCMLAGVADDDMDEGAGEGAEEDAEEDDGGVPAGAGELDEALARLLGAGAEFILLTGGSEHGPQCVDTLFSDAGVVRTDAWPRLSGRFLGAGATLGAAAAAALAHGMALPEAVREAQEFTQQTLRHAYRVGMGRALPDRFFWARGKGDEDA</sequence>
<evidence type="ECO:0000259" key="2">
    <source>
        <dbReference type="Pfam" id="PF08543"/>
    </source>
</evidence>
<evidence type="ECO:0000313" key="4">
    <source>
        <dbReference type="Proteomes" id="UP000241885"/>
    </source>
</evidence>
<proteinExistence type="predicted"/>
<dbReference type="InterPro" id="IPR013749">
    <property type="entry name" value="PM/HMP-P_kinase-1"/>
</dbReference>
<name>A0A2R4BJC4_THAAR</name>
<dbReference type="Pfam" id="PF08543">
    <property type="entry name" value="Phos_pyr_kin"/>
    <property type="match status" value="2"/>
</dbReference>
<dbReference type="UniPathway" id="UPA00060">
    <property type="reaction ID" value="UER00138"/>
</dbReference>
<keyword evidence="3" id="KW-0808">Transferase</keyword>
<evidence type="ECO:0000313" key="3">
    <source>
        <dbReference type="EMBL" id="AVR87435.1"/>
    </source>
</evidence>
<dbReference type="PANTHER" id="PTHR20858">
    <property type="entry name" value="PHOSPHOMETHYLPYRIMIDINE KINASE"/>
    <property type="match status" value="1"/>
</dbReference>
<dbReference type="GO" id="GO:0009228">
    <property type="term" value="P:thiamine biosynthetic process"/>
    <property type="evidence" value="ECO:0007669"/>
    <property type="project" value="TreeGrafter"/>
</dbReference>
<gene>
    <name evidence="3" type="ORF">Tharo_0486</name>
</gene>
<dbReference type="Proteomes" id="UP000241885">
    <property type="component" value="Chromosome"/>
</dbReference>
<organism evidence="3 4">
    <name type="scientific">Thauera aromatica K172</name>
    <dbReference type="NCBI Taxonomy" id="44139"/>
    <lineage>
        <taxon>Bacteria</taxon>
        <taxon>Pseudomonadati</taxon>
        <taxon>Pseudomonadota</taxon>
        <taxon>Betaproteobacteria</taxon>
        <taxon>Rhodocyclales</taxon>
        <taxon>Zoogloeaceae</taxon>
        <taxon>Thauera</taxon>
    </lineage>
</organism>
<dbReference type="KEGG" id="tak:Tharo_0486"/>
<dbReference type="AlphaFoldDB" id="A0A2R4BJC4"/>
<dbReference type="EMBL" id="CP028339">
    <property type="protein sequence ID" value="AVR87435.1"/>
    <property type="molecule type" value="Genomic_DNA"/>
</dbReference>
<dbReference type="Gene3D" id="3.40.1190.20">
    <property type="match status" value="1"/>
</dbReference>
<reference evidence="3 4" key="1">
    <citation type="submission" date="2018-03" db="EMBL/GenBank/DDBJ databases">
        <title>Complete genome sequence of Thauera aromatica, a model organism for studying aromatic compound degradation under denitrifying conditions.</title>
        <authorList>
            <person name="Lo H.-Y."/>
            <person name="Goris T."/>
            <person name="Boll M."/>
            <person name="Mueller J.A."/>
        </authorList>
    </citation>
    <scope>NUCLEOTIDE SEQUENCE [LARGE SCALE GENOMIC DNA]</scope>
    <source>
        <strain evidence="3 4">K172</strain>
    </source>
</reference>
<keyword evidence="3" id="KW-0418">Kinase</keyword>
<dbReference type="GO" id="GO:0008972">
    <property type="term" value="F:phosphomethylpyrimidine kinase activity"/>
    <property type="evidence" value="ECO:0007669"/>
    <property type="project" value="UniProtKB-EC"/>
</dbReference>
<dbReference type="GO" id="GO:0009229">
    <property type="term" value="P:thiamine diphosphate biosynthetic process"/>
    <property type="evidence" value="ECO:0007669"/>
    <property type="project" value="UniProtKB-UniPathway"/>
</dbReference>
<feature type="region of interest" description="Disordered" evidence="1">
    <location>
        <begin position="158"/>
        <end position="182"/>
    </location>
</feature>
<dbReference type="EC" id="2.7.4.7" evidence="3"/>
<dbReference type="InterPro" id="IPR029056">
    <property type="entry name" value="Ribokinase-like"/>
</dbReference>
<dbReference type="GO" id="GO:0008902">
    <property type="term" value="F:hydroxymethylpyrimidine kinase activity"/>
    <property type="evidence" value="ECO:0007669"/>
    <property type="project" value="TreeGrafter"/>
</dbReference>
<protein>
    <submittedName>
        <fullName evidence="3">Hydroxymethylpyrimidine phosphate kinase ThiD</fullName>
        <ecNumber evidence="3">2.7.4.7</ecNumber>
    </submittedName>
</protein>
<feature type="domain" description="Pyridoxamine kinase/Phosphomethylpyrimidine kinase" evidence="2">
    <location>
        <begin position="19"/>
        <end position="159"/>
    </location>
</feature>
<feature type="domain" description="Pyridoxamine kinase/Phosphomethylpyrimidine kinase" evidence="2">
    <location>
        <begin position="185"/>
        <end position="282"/>
    </location>
</feature>
<dbReference type="GO" id="GO:0005829">
    <property type="term" value="C:cytosol"/>
    <property type="evidence" value="ECO:0007669"/>
    <property type="project" value="TreeGrafter"/>
</dbReference>
<dbReference type="RefSeq" id="WP_211309650.1">
    <property type="nucleotide sequence ID" value="NZ_CP028339.1"/>
</dbReference>